<proteinExistence type="predicted"/>
<dbReference type="SUPFAM" id="SSF52047">
    <property type="entry name" value="RNI-like"/>
    <property type="match status" value="2"/>
</dbReference>
<dbReference type="OrthoDB" id="427001at2759"/>
<name>A0A9N8DEN6_9STRA</name>
<comment type="caution">
    <text evidence="5">The sequence shown here is derived from an EMBL/GenBank/DDBJ whole genome shotgun (WGS) entry which is preliminary data.</text>
</comment>
<dbReference type="AlphaFoldDB" id="A0A9N8DEN6"/>
<dbReference type="Proteomes" id="UP001153069">
    <property type="component" value="Unassembled WGS sequence"/>
</dbReference>
<organism evidence="5 6">
    <name type="scientific">Seminavis robusta</name>
    <dbReference type="NCBI Taxonomy" id="568900"/>
    <lineage>
        <taxon>Eukaryota</taxon>
        <taxon>Sar</taxon>
        <taxon>Stramenopiles</taxon>
        <taxon>Ochrophyta</taxon>
        <taxon>Bacillariophyta</taxon>
        <taxon>Bacillariophyceae</taxon>
        <taxon>Bacillariophycidae</taxon>
        <taxon>Naviculales</taxon>
        <taxon>Naviculaceae</taxon>
        <taxon>Seminavis</taxon>
    </lineage>
</organism>
<evidence type="ECO:0000256" key="2">
    <source>
        <dbReference type="ARBA" id="ARBA00022490"/>
    </source>
</evidence>
<dbReference type="GO" id="GO:0005523">
    <property type="term" value="F:tropomyosin binding"/>
    <property type="evidence" value="ECO:0007669"/>
    <property type="project" value="InterPro"/>
</dbReference>
<feature type="compositionally biased region" description="Low complexity" evidence="4">
    <location>
        <begin position="48"/>
        <end position="83"/>
    </location>
</feature>
<feature type="region of interest" description="Disordered" evidence="4">
    <location>
        <begin position="519"/>
        <end position="554"/>
    </location>
</feature>
<dbReference type="PANTHER" id="PTHR10901:SF6">
    <property type="entry name" value="TROPOMODULIN, ISOFORM N"/>
    <property type="match status" value="1"/>
</dbReference>
<evidence type="ECO:0000256" key="1">
    <source>
        <dbReference type="ARBA" id="ARBA00004245"/>
    </source>
</evidence>
<keyword evidence="3" id="KW-0206">Cytoskeleton</keyword>
<keyword evidence="6" id="KW-1185">Reference proteome</keyword>
<dbReference type="PANTHER" id="PTHR10901">
    <property type="entry name" value="TROPOMODULIN"/>
    <property type="match status" value="1"/>
</dbReference>
<dbReference type="GO" id="GO:0005856">
    <property type="term" value="C:cytoskeleton"/>
    <property type="evidence" value="ECO:0007669"/>
    <property type="project" value="UniProtKB-SubCell"/>
</dbReference>
<evidence type="ECO:0000313" key="6">
    <source>
        <dbReference type="Proteomes" id="UP001153069"/>
    </source>
</evidence>
<evidence type="ECO:0000313" key="5">
    <source>
        <dbReference type="EMBL" id="CAB9501294.1"/>
    </source>
</evidence>
<dbReference type="InterPro" id="IPR032675">
    <property type="entry name" value="LRR_dom_sf"/>
</dbReference>
<protein>
    <submittedName>
        <fullName evidence="5">Tropomodulin 2 (Neuronal)</fullName>
    </submittedName>
</protein>
<gene>
    <name evidence="5" type="ORF">SEMRO_104_G052970.1</name>
</gene>
<dbReference type="Gene3D" id="3.80.10.10">
    <property type="entry name" value="Ribonuclease Inhibitor"/>
    <property type="match status" value="5"/>
</dbReference>
<dbReference type="SMART" id="SM00368">
    <property type="entry name" value="LRR_RI"/>
    <property type="match status" value="3"/>
</dbReference>
<reference evidence="5" key="1">
    <citation type="submission" date="2020-06" db="EMBL/GenBank/DDBJ databases">
        <authorList>
            <consortium name="Plant Systems Biology data submission"/>
        </authorList>
    </citation>
    <scope>NUCLEOTIDE SEQUENCE</scope>
    <source>
        <strain evidence="5">D6</strain>
    </source>
</reference>
<keyword evidence="2" id="KW-0963">Cytoplasm</keyword>
<comment type="subcellular location">
    <subcellularLocation>
        <location evidence="1">Cytoplasm</location>
        <location evidence="1">Cytoskeleton</location>
    </subcellularLocation>
</comment>
<feature type="region of interest" description="Disordered" evidence="4">
    <location>
        <begin position="926"/>
        <end position="949"/>
    </location>
</feature>
<dbReference type="InterPro" id="IPR004934">
    <property type="entry name" value="TMOD"/>
</dbReference>
<dbReference type="GO" id="GO:0051694">
    <property type="term" value="P:pointed-end actin filament capping"/>
    <property type="evidence" value="ECO:0007669"/>
    <property type="project" value="InterPro"/>
</dbReference>
<dbReference type="EMBL" id="CAICTM010000103">
    <property type="protein sequence ID" value="CAB9501294.1"/>
    <property type="molecule type" value="Genomic_DNA"/>
</dbReference>
<sequence length="1108" mass="124688">MGKLKHAWPDKGGGDSGSTPSTPAKSPARPGGGVGKLNKTGSPFGNKSTPSTGSSSGSSTPAAKKWSPPSSSASRSRSPGPSAVKSKWNPPSSAEKARSISPAPAKVKGVKIKAGAFTAKGEEDRGVSEAFIAGELIVKDGEVSIEEVITNLKKEPCFLEKLVLVNVKGIDDKFVSVLAKNLKDIRHLDISNNSEISESPLMELVTQALEFSRVETIKLKGTAKISKPNCDKISKLLQNCHVIDDLEADFAEKPAKFDSAIERNRKVNGYAERIKKANSTMDMITRRLSVRDNDLVTTMIKAEENDPSVKEIKIFQDPRFAHIQNTLVVGFAEGLRSNLNLKILIMKGLDLGNIFLSGLASSIEWNFTLEVVDLSNNAFTSDGMSEFCQGMALNESIQKVDLRHQHSPVFSHSEEIVVNALDKNHHVKEFHVEFKTPEMGKKVEVIIERNKKEDKTIDYDKKLIEFLKQEADTVEELAEQRKQEAKPLDIPDDDWTYYYELEQLANQYKCRLIKDGGDNAESGDEAEPTERQTMRKNLNSKRRPSRSLSDAGGMSKSVNITATRFTGDGAFLTDEFITQFLVDNAEDKSVTFDFSCQFKMFKRFPVESPDRRHIVTKFADTILDHPRSKEITHINMSNCFLGNDWLVYFCEKCEKDSKYLPKLHLFNLETNFISESGVVALAKCIGKQGVWKYLQAIKLENQKFLLSSKAENELAKALYVNRGIITVNLRVRNIHERTRIEKYVYRNTDLLRQARRRHKIKTGTLKERKRNKMEQYFDKIAADDPSITEVELVGDQIFIALNKTEKVKAAKAFATNKHVTKVKMTLLKLDDEFGVELGKSLESNSTIEHLILETNNFAGDAIKAIVGCLAKNNTIVELQLRHQNKNMASSDESQIAQLMGDNKSCIKFGVDIRHMQAKNDVEKKIRQNQDLARKNRRKAPARTRSSEDQIKSVATQKILERVIKGDKEITEVVLNGDREFVKMEAVRKKEFYDGMKTNKVVKTLTLNDLQLDNEFGDVLIAILKTNTTLTSISLDRNFFTSLGIYTIVDAVIKSKNVKKLSIMKPRAKISNDESERLLEAMEKECHLQELKIEFRDEAHKERLAKVLK</sequence>
<accession>A0A9N8DEN6</accession>
<evidence type="ECO:0000256" key="3">
    <source>
        <dbReference type="ARBA" id="ARBA00023212"/>
    </source>
</evidence>
<dbReference type="GO" id="GO:0007015">
    <property type="term" value="P:actin filament organization"/>
    <property type="evidence" value="ECO:0007669"/>
    <property type="project" value="TreeGrafter"/>
</dbReference>
<feature type="region of interest" description="Disordered" evidence="4">
    <location>
        <begin position="1"/>
        <end position="102"/>
    </location>
</feature>
<evidence type="ECO:0000256" key="4">
    <source>
        <dbReference type="SAM" id="MobiDB-lite"/>
    </source>
</evidence>